<dbReference type="CDD" id="cd09025">
    <property type="entry name" value="Aldose_epim_Slr1438"/>
    <property type="match status" value="1"/>
</dbReference>
<name>A0A3N6QYC3_9CYAN</name>
<dbReference type="PANTHER" id="PTHR11122:SF13">
    <property type="entry name" value="GLUCOSE-6-PHOSPHATE 1-EPIMERASE"/>
    <property type="match status" value="1"/>
</dbReference>
<dbReference type="GO" id="GO:0005975">
    <property type="term" value="P:carbohydrate metabolic process"/>
    <property type="evidence" value="ECO:0007669"/>
    <property type="project" value="InterPro"/>
</dbReference>
<sequence>MFAIALQQKQYKTYTLSDLGFNSSINVVPERGGIITSWCINNQELLYCDSKRLENPELIVRGGIPILFPICGNLPNNIYEYNGNSYSLQQHGFARELPWEVIEKSTQDRASITLVLTSNRFTKTVYPFDFQLTFTYQIKGNSIEIFQVYTNLSNTQRMPFSTGLHPYFFAPNKHQLHFDIPSMQYVEPKTGIVHYNNGKFDLNQDEVNAIFEKLTGLATTVYDRSRGLKILLSYTSSYSTMAFWTVKNEEFYCLEPWTATPNSLNTGSRLIDLEPGSSCEMLVRLTATFL</sequence>
<gene>
    <name evidence="1" type="ORF">D5R40_02135</name>
</gene>
<evidence type="ECO:0000313" key="1">
    <source>
        <dbReference type="EMBL" id="RQH55482.1"/>
    </source>
</evidence>
<comment type="caution">
    <text evidence="1">The sequence shown here is derived from an EMBL/GenBank/DDBJ whole genome shotgun (WGS) entry which is preliminary data.</text>
</comment>
<dbReference type="InterPro" id="IPR014718">
    <property type="entry name" value="GH-type_carb-bd"/>
</dbReference>
<dbReference type="SUPFAM" id="SSF74650">
    <property type="entry name" value="Galactose mutarotase-like"/>
    <property type="match status" value="1"/>
</dbReference>
<dbReference type="Gene3D" id="2.70.98.10">
    <property type="match status" value="1"/>
</dbReference>
<dbReference type="InterPro" id="IPR011013">
    <property type="entry name" value="Gal_mutarotase_sf_dom"/>
</dbReference>
<organism evidence="1 2">
    <name type="scientific">Okeania hirsuta</name>
    <dbReference type="NCBI Taxonomy" id="1458930"/>
    <lineage>
        <taxon>Bacteria</taxon>
        <taxon>Bacillati</taxon>
        <taxon>Cyanobacteriota</taxon>
        <taxon>Cyanophyceae</taxon>
        <taxon>Oscillatoriophycideae</taxon>
        <taxon>Oscillatoriales</taxon>
        <taxon>Microcoleaceae</taxon>
        <taxon>Okeania</taxon>
    </lineage>
</organism>
<dbReference type="Proteomes" id="UP000269154">
    <property type="component" value="Unassembled WGS sequence"/>
</dbReference>
<dbReference type="RefSeq" id="WP_124143976.1">
    <property type="nucleotide sequence ID" value="NZ_CAWOKI010000379.1"/>
</dbReference>
<reference evidence="1 2" key="1">
    <citation type="journal article" date="2018" name="ACS Chem. Biol.">
        <title>Ketoreductase domain dysfunction expands chemodiversity: malyngamide biosynthesis in the cyanobacterium Okeania hirsuta.</title>
        <authorList>
            <person name="Moss N.A."/>
            <person name="Leao T."/>
            <person name="Rankin M."/>
            <person name="McCullough T.M."/>
            <person name="Qu P."/>
            <person name="Korobeynikov A."/>
            <person name="Smith J.L."/>
            <person name="Gerwick L."/>
            <person name="Gerwick W.H."/>
        </authorList>
    </citation>
    <scope>NUCLEOTIDE SEQUENCE [LARGE SCALE GENOMIC DNA]</scope>
    <source>
        <strain evidence="1 2">PAB10Feb10-1</strain>
    </source>
</reference>
<dbReference type="Pfam" id="PF01263">
    <property type="entry name" value="Aldose_epim"/>
    <property type="match status" value="1"/>
</dbReference>
<dbReference type="AlphaFoldDB" id="A0A3N6QYC3"/>
<accession>A0A3N6QYC3</accession>
<dbReference type="OrthoDB" id="9795355at2"/>
<keyword evidence="2" id="KW-1185">Reference proteome</keyword>
<proteinExistence type="predicted"/>
<dbReference type="EMBL" id="RCBY01000006">
    <property type="protein sequence ID" value="RQH55482.1"/>
    <property type="molecule type" value="Genomic_DNA"/>
</dbReference>
<dbReference type="InterPro" id="IPR008183">
    <property type="entry name" value="Aldose_1/G6P_1-epimerase"/>
</dbReference>
<dbReference type="GO" id="GO:0016853">
    <property type="term" value="F:isomerase activity"/>
    <property type="evidence" value="ECO:0007669"/>
    <property type="project" value="InterPro"/>
</dbReference>
<dbReference type="GO" id="GO:0030246">
    <property type="term" value="F:carbohydrate binding"/>
    <property type="evidence" value="ECO:0007669"/>
    <property type="project" value="InterPro"/>
</dbReference>
<evidence type="ECO:0000313" key="2">
    <source>
        <dbReference type="Proteomes" id="UP000269154"/>
    </source>
</evidence>
<dbReference type="PANTHER" id="PTHR11122">
    <property type="entry name" value="APOSPORY-ASSOCIATED PROTEIN C-RELATED"/>
    <property type="match status" value="1"/>
</dbReference>
<protein>
    <submittedName>
        <fullName evidence="1">Aldose epimerase</fullName>
    </submittedName>
</protein>